<protein>
    <submittedName>
        <fullName evidence="9">Hydrogenase accessory protein HypB</fullName>
    </submittedName>
</protein>
<evidence type="ECO:0000313" key="10">
    <source>
        <dbReference type="Proteomes" id="UP000285138"/>
    </source>
</evidence>
<dbReference type="NCBIfam" id="TIGR00073">
    <property type="entry name" value="hypB"/>
    <property type="match status" value="1"/>
</dbReference>
<keyword evidence="2" id="KW-0533">Nickel</keyword>
<comment type="caution">
    <text evidence="9">The sequence shown here is derived from an EMBL/GenBank/DDBJ whole genome shotgun (WGS) entry which is preliminary data.</text>
</comment>
<evidence type="ECO:0000256" key="6">
    <source>
        <dbReference type="ARBA" id="ARBA00022833"/>
    </source>
</evidence>
<keyword evidence="7" id="KW-0342">GTP-binding</keyword>
<dbReference type="PANTHER" id="PTHR30134">
    <property type="entry name" value="HYDROGENASE PROTEIN ASSEMBLY PROTEIN, NICKEL CHAPERONE"/>
    <property type="match status" value="1"/>
</dbReference>
<gene>
    <name evidence="9" type="primary">hypB</name>
    <name evidence="9" type="ORF">D5R97_05815</name>
</gene>
<evidence type="ECO:0000256" key="7">
    <source>
        <dbReference type="ARBA" id="ARBA00023134"/>
    </source>
</evidence>
<evidence type="ECO:0000256" key="2">
    <source>
        <dbReference type="ARBA" id="ARBA00022596"/>
    </source>
</evidence>
<evidence type="ECO:0000256" key="1">
    <source>
        <dbReference type="ARBA" id="ARBA00006211"/>
    </source>
</evidence>
<evidence type="ECO:0000313" key="9">
    <source>
        <dbReference type="EMBL" id="RQD75507.1"/>
    </source>
</evidence>
<keyword evidence="4" id="KW-0547">Nucleotide-binding</keyword>
<dbReference type="CDD" id="cd05390">
    <property type="entry name" value="HypB"/>
    <property type="match status" value="1"/>
</dbReference>
<evidence type="ECO:0000256" key="4">
    <source>
        <dbReference type="ARBA" id="ARBA00022741"/>
    </source>
</evidence>
<keyword evidence="5" id="KW-0378">Hydrolase</keyword>
<accession>A0A424YE33</accession>
<organism evidence="9 10">
    <name type="scientific">Candidatus Syntrophonatronum acetioxidans</name>
    <dbReference type="NCBI Taxonomy" id="1795816"/>
    <lineage>
        <taxon>Bacteria</taxon>
        <taxon>Bacillati</taxon>
        <taxon>Bacillota</taxon>
        <taxon>Clostridia</taxon>
        <taxon>Eubacteriales</taxon>
        <taxon>Syntrophomonadaceae</taxon>
        <taxon>Candidatus Syntrophonatronum</taxon>
    </lineage>
</organism>
<dbReference type="InterPro" id="IPR027417">
    <property type="entry name" value="P-loop_NTPase"/>
</dbReference>
<dbReference type="PIRSF" id="PIRSF005624">
    <property type="entry name" value="Ni-bind_GTPase"/>
    <property type="match status" value="1"/>
</dbReference>
<dbReference type="GO" id="GO:0051604">
    <property type="term" value="P:protein maturation"/>
    <property type="evidence" value="ECO:0007669"/>
    <property type="project" value="InterPro"/>
</dbReference>
<dbReference type="Gene3D" id="3.40.50.300">
    <property type="entry name" value="P-loop containing nucleotide triphosphate hydrolases"/>
    <property type="match status" value="1"/>
</dbReference>
<keyword evidence="6" id="KW-0862">Zinc</keyword>
<evidence type="ECO:0000256" key="5">
    <source>
        <dbReference type="ARBA" id="ARBA00022801"/>
    </source>
</evidence>
<proteinExistence type="inferred from homology"/>
<dbReference type="InterPro" id="IPR004392">
    <property type="entry name" value="Hyd_mat_HypB"/>
</dbReference>
<keyword evidence="3" id="KW-0479">Metal-binding</keyword>
<dbReference type="GO" id="GO:0008270">
    <property type="term" value="F:zinc ion binding"/>
    <property type="evidence" value="ECO:0007669"/>
    <property type="project" value="TreeGrafter"/>
</dbReference>
<feature type="domain" description="CobW/HypB/UreG nucleotide-binding" evidence="8">
    <location>
        <begin position="28"/>
        <end position="188"/>
    </location>
</feature>
<dbReference type="GO" id="GO:0005525">
    <property type="term" value="F:GTP binding"/>
    <property type="evidence" value="ECO:0007669"/>
    <property type="project" value="UniProtKB-KW"/>
</dbReference>
<name>A0A424YE33_9FIRM</name>
<dbReference type="InterPro" id="IPR003495">
    <property type="entry name" value="CobW/HypB/UreG_nucleotide-bd"/>
</dbReference>
<dbReference type="Proteomes" id="UP000285138">
    <property type="component" value="Unassembled WGS sequence"/>
</dbReference>
<sequence>MAQDLLKANVGMAQKNRNKFNGKKVLAINLISSPGAGKTTLLEKTLEELTGQLNIAVIEGDIYTSRDAERLEGKGAEVVQINTAGACHLDAGMIAGVLKEFSLEDLDILFIENVGNLVCPAEFDLGEDYKVALLSVSEGSDKPAKYPLVFREANACIINKTDLIPYTDFNLERVTEEIKDINGSVKIFPLSSVKGEGIGEWCRWLKDMKKRKSSTVTG</sequence>
<dbReference type="Pfam" id="PF02492">
    <property type="entry name" value="cobW"/>
    <property type="match status" value="1"/>
</dbReference>
<dbReference type="PANTHER" id="PTHR30134:SF2">
    <property type="entry name" value="HYDROGENASE MATURATION FACTOR HYPB"/>
    <property type="match status" value="1"/>
</dbReference>
<dbReference type="EMBL" id="QZAA01000156">
    <property type="protein sequence ID" value="RQD75507.1"/>
    <property type="molecule type" value="Genomic_DNA"/>
</dbReference>
<reference evidence="9 10" key="1">
    <citation type="submission" date="2018-08" db="EMBL/GenBank/DDBJ databases">
        <title>The metabolism and importance of syntrophic acetate oxidation coupled to methane or sulfide production in haloalkaline environments.</title>
        <authorList>
            <person name="Timmers P.H.A."/>
            <person name="Vavourakis C.D."/>
            <person name="Sorokin D.Y."/>
            <person name="Sinninghe Damste J.S."/>
            <person name="Muyzer G."/>
            <person name="Stams A.J.M."/>
            <person name="Plugge C.M."/>
        </authorList>
    </citation>
    <scope>NUCLEOTIDE SEQUENCE [LARGE SCALE GENOMIC DNA]</scope>
    <source>
        <strain evidence="9">MSAO_Bac1</strain>
    </source>
</reference>
<dbReference type="GO" id="GO:0016151">
    <property type="term" value="F:nickel cation binding"/>
    <property type="evidence" value="ECO:0007669"/>
    <property type="project" value="InterPro"/>
</dbReference>
<dbReference type="SUPFAM" id="SSF52540">
    <property type="entry name" value="P-loop containing nucleoside triphosphate hydrolases"/>
    <property type="match status" value="1"/>
</dbReference>
<evidence type="ECO:0000256" key="3">
    <source>
        <dbReference type="ARBA" id="ARBA00022723"/>
    </source>
</evidence>
<comment type="similarity">
    <text evidence="1">Belongs to the SIMIBI class G3E GTPase family. HypB/HupM subfamily.</text>
</comment>
<evidence type="ECO:0000259" key="8">
    <source>
        <dbReference type="Pfam" id="PF02492"/>
    </source>
</evidence>
<dbReference type="AlphaFoldDB" id="A0A424YE33"/>
<dbReference type="GO" id="GO:0003924">
    <property type="term" value="F:GTPase activity"/>
    <property type="evidence" value="ECO:0007669"/>
    <property type="project" value="InterPro"/>
</dbReference>